<proteinExistence type="predicted"/>
<evidence type="ECO:0000313" key="2">
    <source>
        <dbReference type="Proteomes" id="UP001050975"/>
    </source>
</evidence>
<name>A0AAV3XBH9_9CYAN</name>
<keyword evidence="2" id="KW-1185">Reference proteome</keyword>
<organism evidence="1 2">
    <name type="scientific">Microseira wollei NIES-4236</name>
    <dbReference type="NCBI Taxonomy" id="2530354"/>
    <lineage>
        <taxon>Bacteria</taxon>
        <taxon>Bacillati</taxon>
        <taxon>Cyanobacteriota</taxon>
        <taxon>Cyanophyceae</taxon>
        <taxon>Oscillatoriophycideae</taxon>
        <taxon>Aerosakkonematales</taxon>
        <taxon>Aerosakkonemataceae</taxon>
        <taxon>Microseira</taxon>
    </lineage>
</organism>
<dbReference type="InterPro" id="IPR023393">
    <property type="entry name" value="START-like_dom_sf"/>
</dbReference>
<evidence type="ECO:0000313" key="1">
    <source>
        <dbReference type="EMBL" id="GET39543.1"/>
    </source>
</evidence>
<dbReference type="EMBL" id="BLAY01000068">
    <property type="protein sequence ID" value="GET39543.1"/>
    <property type="molecule type" value="Genomic_DNA"/>
</dbReference>
<sequence length="197" mass="22658">MHRVWEASICYILLPNRGKASCAGEQVSRWAVLSENRVLSPLPLTIKMSQQQVFEQSIQINAPATVVEHCIADRVLMHRWLNPALRCDPVGEWSTDMGSRSRFVIEVPLLQPTLESTVVEREPGLIVWEFDGFFKGRDRWECQPIEKGTRLLNRFEFEVPNPIIRWGFNTFAAALTQQDMQAQLRRLKRVAEGQIGK</sequence>
<gene>
    <name evidence="1" type="ORF">MiSe_43130</name>
</gene>
<accession>A0AAV3XBH9</accession>
<dbReference type="Gene3D" id="3.30.530.20">
    <property type="match status" value="1"/>
</dbReference>
<dbReference type="CDD" id="cd07812">
    <property type="entry name" value="SRPBCC"/>
    <property type="match status" value="1"/>
</dbReference>
<reference evidence="1" key="1">
    <citation type="submission" date="2019-10" db="EMBL/GenBank/DDBJ databases">
        <title>Draft genome sequece of Microseira wollei NIES-4236.</title>
        <authorList>
            <person name="Yamaguchi H."/>
            <person name="Suzuki S."/>
            <person name="Kawachi M."/>
        </authorList>
    </citation>
    <scope>NUCLEOTIDE SEQUENCE</scope>
    <source>
        <strain evidence="1">NIES-4236</strain>
    </source>
</reference>
<dbReference type="Pfam" id="PF10604">
    <property type="entry name" value="Polyketide_cyc2"/>
    <property type="match status" value="1"/>
</dbReference>
<dbReference type="AlphaFoldDB" id="A0AAV3XBH9"/>
<protein>
    <submittedName>
        <fullName evidence="1">Uncharacterized protein</fullName>
    </submittedName>
</protein>
<dbReference type="SUPFAM" id="SSF55961">
    <property type="entry name" value="Bet v1-like"/>
    <property type="match status" value="1"/>
</dbReference>
<dbReference type="Proteomes" id="UP001050975">
    <property type="component" value="Unassembled WGS sequence"/>
</dbReference>
<comment type="caution">
    <text evidence="1">The sequence shown here is derived from an EMBL/GenBank/DDBJ whole genome shotgun (WGS) entry which is preliminary data.</text>
</comment>
<dbReference type="InterPro" id="IPR019587">
    <property type="entry name" value="Polyketide_cyclase/dehydratase"/>
</dbReference>